<feature type="transmembrane region" description="Helical" evidence="1">
    <location>
        <begin position="98"/>
        <end position="118"/>
    </location>
</feature>
<dbReference type="RefSeq" id="XP_024780344.1">
    <property type="nucleotide sequence ID" value="XM_024913222.1"/>
</dbReference>
<dbReference type="EMBL" id="KZ679675">
    <property type="protein sequence ID" value="PTB60667.1"/>
    <property type="molecule type" value="Genomic_DNA"/>
</dbReference>
<sequence>MMEGARKTSDLQNSKVNLAPSRLLLVGSHDSYTEWRFFDGRGGRDGAARHNGVFLSFHTFMFSIYTSTRTVDTTYFSYGYDYIIFLPQLKSPVMRNDLAHIVWILLCMLQILSCAIFVDISHSPSSSP</sequence>
<name>A0A2T4AUB8_TRIHA</name>
<dbReference type="GeneID" id="36621783"/>
<organism evidence="2 3">
    <name type="scientific">Trichoderma harzianum CBS 226.95</name>
    <dbReference type="NCBI Taxonomy" id="983964"/>
    <lineage>
        <taxon>Eukaryota</taxon>
        <taxon>Fungi</taxon>
        <taxon>Dikarya</taxon>
        <taxon>Ascomycota</taxon>
        <taxon>Pezizomycotina</taxon>
        <taxon>Sordariomycetes</taxon>
        <taxon>Hypocreomycetidae</taxon>
        <taxon>Hypocreales</taxon>
        <taxon>Hypocreaceae</taxon>
        <taxon>Trichoderma</taxon>
    </lineage>
</organism>
<keyword evidence="3" id="KW-1185">Reference proteome</keyword>
<dbReference type="AlphaFoldDB" id="A0A2T4AUB8"/>
<gene>
    <name evidence="2" type="ORF">M431DRAFT_192940</name>
</gene>
<evidence type="ECO:0000256" key="1">
    <source>
        <dbReference type="SAM" id="Phobius"/>
    </source>
</evidence>
<keyword evidence="1" id="KW-1133">Transmembrane helix</keyword>
<keyword evidence="1" id="KW-0812">Transmembrane</keyword>
<reference evidence="2 3" key="1">
    <citation type="submission" date="2016-07" db="EMBL/GenBank/DDBJ databases">
        <title>Multiple horizontal gene transfer events from other fungi enriched the ability of initially mycotrophic Trichoderma (Ascomycota) to feed on dead plant biomass.</title>
        <authorList>
            <consortium name="DOE Joint Genome Institute"/>
            <person name="Aerts A."/>
            <person name="Atanasova L."/>
            <person name="Chenthamara K."/>
            <person name="Zhang J."/>
            <person name="Grujic M."/>
            <person name="Henrissat B."/>
            <person name="Kuo A."/>
            <person name="Salamov A."/>
            <person name="Lipzen A."/>
            <person name="Labutti K."/>
            <person name="Barry K."/>
            <person name="Miao Y."/>
            <person name="Rahimi M.J."/>
            <person name="Shen Q."/>
            <person name="Grigoriev I.V."/>
            <person name="Kubicek C.P."/>
            <person name="Druzhinina I.S."/>
        </authorList>
    </citation>
    <scope>NUCLEOTIDE SEQUENCE [LARGE SCALE GENOMIC DNA]</scope>
    <source>
        <strain evidence="2 3">CBS 226.95</strain>
    </source>
</reference>
<protein>
    <submittedName>
        <fullName evidence="2">Uncharacterized protein</fullName>
    </submittedName>
</protein>
<proteinExistence type="predicted"/>
<evidence type="ECO:0000313" key="2">
    <source>
        <dbReference type="EMBL" id="PTB60667.1"/>
    </source>
</evidence>
<dbReference type="Proteomes" id="UP000241690">
    <property type="component" value="Unassembled WGS sequence"/>
</dbReference>
<accession>A0A2T4AUB8</accession>
<keyword evidence="1" id="KW-0472">Membrane</keyword>
<evidence type="ECO:0000313" key="3">
    <source>
        <dbReference type="Proteomes" id="UP000241690"/>
    </source>
</evidence>